<keyword evidence="2" id="KW-1185">Reference proteome</keyword>
<dbReference type="HOGENOM" id="CLU_155349_2_0_1"/>
<sequence length="106" mass="11314">MSQTAYGIFTLDGDNRINASFTTTDGRNKSFLTTVSPALPTFTTSKAKVKYDHLSQLTSTHSFSGQIGTLTFKLTLDNGPIIEGDVNQPGVIPAISVTGDGVWEDS</sequence>
<dbReference type="OrthoDB" id="2984728at2759"/>
<reference evidence="1 2" key="1">
    <citation type="journal article" date="2014" name="Proc. Natl. Acad. Sci. U.S.A.">
        <title>Trajectory and genomic determinants of fungal-pathogen speciation and host adaptation.</title>
        <authorList>
            <person name="Hu X."/>
            <person name="Xiao G."/>
            <person name="Zheng P."/>
            <person name="Shang Y."/>
            <person name="Su Y."/>
            <person name="Zhang X."/>
            <person name="Liu X."/>
            <person name="Zhan S."/>
            <person name="St Leger R.J."/>
            <person name="Wang C."/>
        </authorList>
    </citation>
    <scope>NUCLEOTIDE SEQUENCE [LARGE SCALE GENOMIC DNA]</scope>
    <source>
        <strain evidence="1 2">ARSEF 977</strain>
    </source>
</reference>
<organism evidence="1 2">
    <name type="scientific">Metarhizium guizhouense (strain ARSEF 977)</name>
    <dbReference type="NCBI Taxonomy" id="1276136"/>
    <lineage>
        <taxon>Eukaryota</taxon>
        <taxon>Fungi</taxon>
        <taxon>Dikarya</taxon>
        <taxon>Ascomycota</taxon>
        <taxon>Pezizomycotina</taxon>
        <taxon>Sordariomycetes</taxon>
        <taxon>Hypocreomycetidae</taxon>
        <taxon>Hypocreales</taxon>
        <taxon>Clavicipitaceae</taxon>
        <taxon>Metarhizium</taxon>
    </lineage>
</organism>
<name>A0A0B4G965_METGA</name>
<comment type="caution">
    <text evidence="1">The sequence shown here is derived from an EMBL/GenBank/DDBJ whole genome shotgun (WGS) entry which is preliminary data.</text>
</comment>
<proteinExistence type="predicted"/>
<dbReference type="AlphaFoldDB" id="A0A0B4G965"/>
<evidence type="ECO:0000313" key="2">
    <source>
        <dbReference type="Proteomes" id="UP000031192"/>
    </source>
</evidence>
<dbReference type="EMBL" id="AZNH01000063">
    <property type="protein sequence ID" value="KID83265.1"/>
    <property type="molecule type" value="Genomic_DNA"/>
</dbReference>
<gene>
    <name evidence="1" type="ORF">MGU_09450</name>
</gene>
<dbReference type="Proteomes" id="UP000031192">
    <property type="component" value="Unassembled WGS sequence"/>
</dbReference>
<accession>A0A0B4G965</accession>
<protein>
    <submittedName>
        <fullName evidence="1">Uncharacterized protein</fullName>
    </submittedName>
</protein>
<evidence type="ECO:0000313" key="1">
    <source>
        <dbReference type="EMBL" id="KID83265.1"/>
    </source>
</evidence>